<feature type="transmembrane region" description="Helical" evidence="9">
    <location>
        <begin position="167"/>
        <end position="189"/>
    </location>
</feature>
<dbReference type="SUPFAM" id="SSF161093">
    <property type="entry name" value="MgtE membrane domain-like"/>
    <property type="match status" value="1"/>
</dbReference>
<dbReference type="Pfam" id="PF01769">
    <property type="entry name" value="MgtE"/>
    <property type="match status" value="1"/>
</dbReference>
<dbReference type="Gene3D" id="3.10.580.10">
    <property type="entry name" value="CBS-domain"/>
    <property type="match status" value="1"/>
</dbReference>
<dbReference type="PANTHER" id="PTHR41394">
    <property type="entry name" value="MAGNESIUM TRANSPORTER MGTE"/>
    <property type="match status" value="1"/>
</dbReference>
<dbReference type="SUPFAM" id="SSF54631">
    <property type="entry name" value="CBS-domain pair"/>
    <property type="match status" value="1"/>
</dbReference>
<dbReference type="InterPro" id="IPR036739">
    <property type="entry name" value="SLC41_membr_dom_sf"/>
</dbReference>
<keyword evidence="5" id="KW-0460">Magnesium</keyword>
<feature type="transmembrane region" description="Helical" evidence="9">
    <location>
        <begin position="240"/>
        <end position="261"/>
    </location>
</feature>
<feature type="transmembrane region" description="Helical" evidence="9">
    <location>
        <begin position="305"/>
        <end position="328"/>
    </location>
</feature>
<keyword evidence="7 9" id="KW-0472">Membrane</keyword>
<evidence type="ECO:0000256" key="7">
    <source>
        <dbReference type="ARBA" id="ARBA00023136"/>
    </source>
</evidence>
<dbReference type="InterPro" id="IPR006667">
    <property type="entry name" value="SLC41_membr_dom"/>
</dbReference>
<dbReference type="GO" id="GO:0008324">
    <property type="term" value="F:monoatomic cation transmembrane transporter activity"/>
    <property type="evidence" value="ECO:0007669"/>
    <property type="project" value="InterPro"/>
</dbReference>
<dbReference type="GO" id="GO:0016020">
    <property type="term" value="C:membrane"/>
    <property type="evidence" value="ECO:0007669"/>
    <property type="project" value="UniProtKB-SubCell"/>
</dbReference>
<dbReference type="Pfam" id="PF00571">
    <property type="entry name" value="CBS"/>
    <property type="match status" value="2"/>
</dbReference>
<feature type="domain" description="CBS" evidence="10">
    <location>
        <begin position="78"/>
        <end position="136"/>
    </location>
</feature>
<dbReference type="Gene3D" id="1.10.357.20">
    <property type="entry name" value="SLC41 divalent cation transporters, integral membrane domain"/>
    <property type="match status" value="1"/>
</dbReference>
<comment type="caution">
    <text evidence="11">The sequence shown here is derived from an EMBL/GenBank/DDBJ whole genome shotgun (WGS) entry which is preliminary data.</text>
</comment>
<evidence type="ECO:0000256" key="3">
    <source>
        <dbReference type="ARBA" id="ARBA00022448"/>
    </source>
</evidence>
<comment type="similarity">
    <text evidence="2">Belongs to the SLC41A transporter family.</text>
</comment>
<evidence type="ECO:0000256" key="1">
    <source>
        <dbReference type="ARBA" id="ARBA00004141"/>
    </source>
</evidence>
<evidence type="ECO:0000256" key="4">
    <source>
        <dbReference type="ARBA" id="ARBA00022692"/>
    </source>
</evidence>
<dbReference type="EMBL" id="MFMM01000001">
    <property type="protein sequence ID" value="OGG84962.1"/>
    <property type="molecule type" value="Genomic_DNA"/>
</dbReference>
<keyword evidence="4 9" id="KW-0812">Transmembrane</keyword>
<keyword evidence="3" id="KW-0813">Transport</keyword>
<organism evidence="11 12">
    <name type="scientific">Candidatus Kaiserbacteria bacterium RIFCSPLOWO2_12_FULL_45_26</name>
    <dbReference type="NCBI Taxonomy" id="1798525"/>
    <lineage>
        <taxon>Bacteria</taxon>
        <taxon>Candidatus Kaiseribacteriota</taxon>
    </lineage>
</organism>
<dbReference type="PROSITE" id="PS51371">
    <property type="entry name" value="CBS"/>
    <property type="match status" value="2"/>
</dbReference>
<evidence type="ECO:0000259" key="10">
    <source>
        <dbReference type="PROSITE" id="PS51371"/>
    </source>
</evidence>
<dbReference type="InterPro" id="IPR000644">
    <property type="entry name" value="CBS_dom"/>
</dbReference>
<keyword evidence="6 9" id="KW-1133">Transmembrane helix</keyword>
<keyword evidence="8" id="KW-0129">CBS domain</keyword>
<dbReference type="CDD" id="cd04606">
    <property type="entry name" value="CBS_pair_Mg_transporter"/>
    <property type="match status" value="1"/>
</dbReference>
<dbReference type="Proteomes" id="UP000177325">
    <property type="component" value="Unassembled WGS sequence"/>
</dbReference>
<evidence type="ECO:0000256" key="8">
    <source>
        <dbReference type="PROSITE-ProRule" id="PRU00703"/>
    </source>
</evidence>
<evidence type="ECO:0000313" key="11">
    <source>
        <dbReference type="EMBL" id="OGG84962.1"/>
    </source>
</evidence>
<sequence length="330" mass="36232">MITQYPKDSAGRLMTTAVPVVSKETTVGEVESLLRSSALTFETINYIYILNGHNELIGVVSVQELFRMKSYENLSAYTDRVLVTVRPHTDQERVAQLALKEGIKAMPVISKDHRFLGVVPSDKILEVLNHEHTKDILQLAGVSHKHHAEAGTALFVTSPFAHVRMRLPWLVLGLLGGVLAAVVIGFFEATLADELILAAFIPAIVYMADAVGTQTEMLFVRSLSIDGNPKIKKYFLRETIVNAFLGLILGSIIFVVSWLWIGSLLVSTILGISIFLTILATVVVAITLPWFFYMRGQDPAVASGPLATVMSDVLSLCIYLLVASVFLAQY</sequence>
<evidence type="ECO:0000256" key="2">
    <source>
        <dbReference type="ARBA" id="ARBA00009749"/>
    </source>
</evidence>
<gene>
    <name evidence="11" type="ORF">A3G90_02760</name>
</gene>
<feature type="domain" description="CBS" evidence="10">
    <location>
        <begin position="14"/>
        <end position="75"/>
    </location>
</feature>
<name>A0A1F6FGH8_9BACT</name>
<dbReference type="STRING" id="1798525.A3G90_02760"/>
<evidence type="ECO:0000256" key="6">
    <source>
        <dbReference type="ARBA" id="ARBA00022989"/>
    </source>
</evidence>
<proteinExistence type="inferred from homology"/>
<dbReference type="InterPro" id="IPR046342">
    <property type="entry name" value="CBS_dom_sf"/>
</dbReference>
<reference evidence="11 12" key="1">
    <citation type="journal article" date="2016" name="Nat. Commun.">
        <title>Thousands of microbial genomes shed light on interconnected biogeochemical processes in an aquifer system.</title>
        <authorList>
            <person name="Anantharaman K."/>
            <person name="Brown C.T."/>
            <person name="Hug L.A."/>
            <person name="Sharon I."/>
            <person name="Castelle C.J."/>
            <person name="Probst A.J."/>
            <person name="Thomas B.C."/>
            <person name="Singh A."/>
            <person name="Wilkins M.J."/>
            <person name="Karaoz U."/>
            <person name="Brodie E.L."/>
            <person name="Williams K.H."/>
            <person name="Hubbard S.S."/>
            <person name="Banfield J.F."/>
        </authorList>
    </citation>
    <scope>NUCLEOTIDE SEQUENCE [LARGE SCALE GENOMIC DNA]</scope>
</reference>
<evidence type="ECO:0000256" key="5">
    <source>
        <dbReference type="ARBA" id="ARBA00022842"/>
    </source>
</evidence>
<feature type="transmembrane region" description="Helical" evidence="9">
    <location>
        <begin position="267"/>
        <end position="293"/>
    </location>
</feature>
<dbReference type="SMART" id="SM00116">
    <property type="entry name" value="CBS"/>
    <property type="match status" value="2"/>
</dbReference>
<accession>A0A1F6FGH8</accession>
<evidence type="ECO:0000256" key="9">
    <source>
        <dbReference type="SAM" id="Phobius"/>
    </source>
</evidence>
<dbReference type="PANTHER" id="PTHR41394:SF5">
    <property type="entry name" value="SLC41A_MGTE INTEGRAL MEMBRANE DOMAIN-CONTAINING PROTEIN"/>
    <property type="match status" value="1"/>
</dbReference>
<comment type="subcellular location">
    <subcellularLocation>
        <location evidence="1">Membrane</location>
        <topology evidence="1">Multi-pass membrane protein</topology>
    </subcellularLocation>
</comment>
<evidence type="ECO:0000313" key="12">
    <source>
        <dbReference type="Proteomes" id="UP000177325"/>
    </source>
</evidence>
<dbReference type="AlphaFoldDB" id="A0A1F6FGH8"/>
<protein>
    <recommendedName>
        <fullName evidence="10">CBS domain-containing protein</fullName>
    </recommendedName>
</protein>